<evidence type="ECO:0000256" key="2">
    <source>
        <dbReference type="SAM" id="SignalP"/>
    </source>
</evidence>
<evidence type="ECO:0000256" key="1">
    <source>
        <dbReference type="SAM" id="MobiDB-lite"/>
    </source>
</evidence>
<protein>
    <recommendedName>
        <fullName evidence="5">Outer membrane beta-barrel protein</fullName>
    </recommendedName>
</protein>
<dbReference type="Proteomes" id="UP000553963">
    <property type="component" value="Unassembled WGS sequence"/>
</dbReference>
<feature type="compositionally biased region" description="Polar residues" evidence="1">
    <location>
        <begin position="59"/>
        <end position="68"/>
    </location>
</feature>
<reference evidence="3 4" key="1">
    <citation type="submission" date="2020-08" db="EMBL/GenBank/DDBJ databases">
        <title>Genomic Encyclopedia of Type Strains, Phase IV (KMG-IV): sequencing the most valuable type-strain genomes for metagenomic binning, comparative biology and taxonomic classification.</title>
        <authorList>
            <person name="Goeker M."/>
        </authorList>
    </citation>
    <scope>NUCLEOTIDE SEQUENCE [LARGE SCALE GENOMIC DNA]</scope>
    <source>
        <strain evidence="3 4">DSM 25966</strain>
    </source>
</reference>
<proteinExistence type="predicted"/>
<accession>A0A840APK5</accession>
<feature type="region of interest" description="Disordered" evidence="1">
    <location>
        <begin position="29"/>
        <end position="106"/>
    </location>
</feature>
<sequence>MRPLLRLHALAALLVALGTGSAARAQEAEAPPIWFDTQDDFSQLRGTDPGAPVAIDSGPGTSVGTAPTESEDGKPQRAAPQAPITDEAAEGPAQRKRSSAPDGSDYEPLGIRLGAFILRPAIEFRTGYTSNAAGSPTGGPSGVLAVAPDVSLQSDWSEHQLGFRLKGAYNYYTDTSVAADPTLYVEANGRIDLPDDWALRLKADYDYQKDAITVLGYPIDANNPSGVNTFDGGATLDGSFGRVLVELRGTATYTGYEAATLAGQVIDQSYRDNTLVSGAVRVGYQATPAIAPFVETQLTGRTFAQPIDAFGYGRDSNGITIRGGLQYSADPVLKGEIALGWHRENYVDAAYPSFDAPTIDASLVWSPSPLTQINFVASTSIDPADDLTASSTLVYDLALSAQRYIRENFTIEGDIGWQRQHYIGTDLSNITYEAGIGATWKLNRTAWIVGRLAQEYYASAAPGGDYPTTTATIGLRLQR</sequence>
<dbReference type="InterPro" id="IPR018759">
    <property type="entry name" value="BBP2_2"/>
</dbReference>
<dbReference type="RefSeq" id="WP_183399187.1">
    <property type="nucleotide sequence ID" value="NZ_JACIDS010000003.1"/>
</dbReference>
<name>A0A840APK5_9HYPH</name>
<comment type="caution">
    <text evidence="3">The sequence shown here is derived from an EMBL/GenBank/DDBJ whole genome shotgun (WGS) entry which is preliminary data.</text>
</comment>
<dbReference type="AlphaFoldDB" id="A0A840APK5"/>
<organism evidence="3 4">
    <name type="scientific">Kaistia hirudinis</name>
    <dbReference type="NCBI Taxonomy" id="1293440"/>
    <lineage>
        <taxon>Bacteria</taxon>
        <taxon>Pseudomonadati</taxon>
        <taxon>Pseudomonadota</taxon>
        <taxon>Alphaproteobacteria</taxon>
        <taxon>Hyphomicrobiales</taxon>
        <taxon>Kaistiaceae</taxon>
        <taxon>Kaistia</taxon>
    </lineage>
</organism>
<dbReference type="Pfam" id="PF10082">
    <property type="entry name" value="BBP2_2"/>
    <property type="match status" value="1"/>
</dbReference>
<evidence type="ECO:0000313" key="3">
    <source>
        <dbReference type="EMBL" id="MBB3931562.1"/>
    </source>
</evidence>
<feature type="signal peptide" evidence="2">
    <location>
        <begin position="1"/>
        <end position="25"/>
    </location>
</feature>
<keyword evidence="2" id="KW-0732">Signal</keyword>
<dbReference type="EMBL" id="JACIDS010000003">
    <property type="protein sequence ID" value="MBB3931562.1"/>
    <property type="molecule type" value="Genomic_DNA"/>
</dbReference>
<feature type="chain" id="PRO_5032658209" description="Outer membrane beta-barrel protein" evidence="2">
    <location>
        <begin position="26"/>
        <end position="479"/>
    </location>
</feature>
<evidence type="ECO:0008006" key="5">
    <source>
        <dbReference type="Google" id="ProtNLM"/>
    </source>
</evidence>
<keyword evidence="4" id="KW-1185">Reference proteome</keyword>
<evidence type="ECO:0000313" key="4">
    <source>
        <dbReference type="Proteomes" id="UP000553963"/>
    </source>
</evidence>
<gene>
    <name evidence="3" type="ORF">GGR25_002612</name>
</gene>